<comment type="caution">
    <text evidence="2">The sequence shown here is derived from an EMBL/GenBank/DDBJ whole genome shotgun (WGS) entry which is preliminary data.</text>
</comment>
<feature type="transmembrane region" description="Helical" evidence="1">
    <location>
        <begin position="6"/>
        <end position="30"/>
    </location>
</feature>
<reference evidence="2 3" key="1">
    <citation type="submission" date="2020-08" db="EMBL/GenBank/DDBJ databases">
        <title>Genomic Encyclopedia of Type Strains, Phase IV (KMG-IV): sequencing the most valuable type-strain genomes for metagenomic binning, comparative biology and taxonomic classification.</title>
        <authorList>
            <person name="Goeker M."/>
        </authorList>
    </citation>
    <scope>NUCLEOTIDE SEQUENCE [LARGE SCALE GENOMIC DNA]</scope>
    <source>
        <strain evidence="2 3">DSM 100734</strain>
    </source>
</reference>
<dbReference type="AlphaFoldDB" id="A0A7W9Y3D8"/>
<evidence type="ECO:0000256" key="1">
    <source>
        <dbReference type="SAM" id="Phobius"/>
    </source>
</evidence>
<protein>
    <submittedName>
        <fullName evidence="2">Uncharacterized protein</fullName>
    </submittedName>
</protein>
<sequence length="31" mass="3596">MTTRLFAIYAVGVTIIWATIIAAVICWLLWW</sequence>
<organism evidence="2 3">
    <name type="scientific">Rhizobium wenxiniae</name>
    <dbReference type="NCBI Taxonomy" id="1737357"/>
    <lineage>
        <taxon>Bacteria</taxon>
        <taxon>Pseudomonadati</taxon>
        <taxon>Pseudomonadota</taxon>
        <taxon>Alphaproteobacteria</taxon>
        <taxon>Hyphomicrobiales</taxon>
        <taxon>Rhizobiaceae</taxon>
        <taxon>Rhizobium/Agrobacterium group</taxon>
        <taxon>Rhizobium</taxon>
    </lineage>
</organism>
<evidence type="ECO:0000313" key="2">
    <source>
        <dbReference type="EMBL" id="MBB6161062.1"/>
    </source>
</evidence>
<name>A0A7W9Y3D8_9HYPH</name>
<keyword evidence="1" id="KW-0472">Membrane</keyword>
<keyword evidence="1" id="KW-1133">Transmembrane helix</keyword>
<keyword evidence="1" id="KW-0812">Transmembrane</keyword>
<proteinExistence type="predicted"/>
<accession>A0A7W9Y3D8</accession>
<evidence type="ECO:0000313" key="3">
    <source>
        <dbReference type="Proteomes" id="UP000547879"/>
    </source>
</evidence>
<gene>
    <name evidence="2" type="ORF">HNQ72_000859</name>
</gene>
<keyword evidence="3" id="KW-1185">Reference proteome</keyword>
<dbReference type="EMBL" id="JACHEG010000001">
    <property type="protein sequence ID" value="MBB6161062.1"/>
    <property type="molecule type" value="Genomic_DNA"/>
</dbReference>
<dbReference type="Proteomes" id="UP000547879">
    <property type="component" value="Unassembled WGS sequence"/>
</dbReference>